<organism evidence="2 3">
    <name type="scientific">Cryobacterium arcticum</name>
    <dbReference type="NCBI Taxonomy" id="670052"/>
    <lineage>
        <taxon>Bacteria</taxon>
        <taxon>Bacillati</taxon>
        <taxon>Actinomycetota</taxon>
        <taxon>Actinomycetes</taxon>
        <taxon>Micrococcales</taxon>
        <taxon>Microbacteriaceae</taxon>
        <taxon>Cryobacterium</taxon>
    </lineage>
</organism>
<evidence type="ECO:0000256" key="1">
    <source>
        <dbReference type="SAM" id="MobiDB-lite"/>
    </source>
</evidence>
<reference evidence="2 3" key="1">
    <citation type="submission" date="2018-05" db="EMBL/GenBank/DDBJ databases">
        <title>Genetic diversity of glacier-inhabiting Cryobacterium bacteria in China and description of Cryobacterium mengkeensis sp. nov. and Arthrobacter glacialis sp. nov.</title>
        <authorList>
            <person name="Liu Q."/>
            <person name="Xin Y.-H."/>
        </authorList>
    </citation>
    <scope>NUCLEOTIDE SEQUENCE [LARGE SCALE GENOMIC DNA]</scope>
    <source>
        <strain evidence="2 3">SK-1</strain>
    </source>
</reference>
<name>A0A317ZV37_9MICO</name>
<evidence type="ECO:0000313" key="2">
    <source>
        <dbReference type="EMBL" id="PXA68534.1"/>
    </source>
</evidence>
<keyword evidence="3" id="KW-1185">Reference proteome</keyword>
<dbReference type="AlphaFoldDB" id="A0A317ZV37"/>
<dbReference type="Proteomes" id="UP000246722">
    <property type="component" value="Unassembled WGS sequence"/>
</dbReference>
<protein>
    <submittedName>
        <fullName evidence="2">Uncharacterized protein</fullName>
    </submittedName>
</protein>
<dbReference type="OrthoDB" id="5113455at2"/>
<comment type="caution">
    <text evidence="2">The sequence shown here is derived from an EMBL/GenBank/DDBJ whole genome shotgun (WGS) entry which is preliminary data.</text>
</comment>
<proteinExistence type="predicted"/>
<dbReference type="RefSeq" id="WP_110128200.1">
    <property type="nucleotide sequence ID" value="NZ_QHLY01000012.1"/>
</dbReference>
<accession>A0A317ZV37</accession>
<feature type="region of interest" description="Disordered" evidence="1">
    <location>
        <begin position="1"/>
        <end position="25"/>
    </location>
</feature>
<sequence>MSTIPGIKKVDSPDGSDVEETQPAVQPGHYFVTSVAEDALDAPRIAARNASYPNSEVERRTIAAVDDEVFDRVRPMEQVIAAQAEEHVSRGRTSVEGAFALLRELEAVRDDLRRGQDTAELTRRYTKLRHEVDRMQGLQQSYGRSAASLRAKIADPIAAVQKTLSMMPRENFRPIDLSPRWQ</sequence>
<evidence type="ECO:0000313" key="3">
    <source>
        <dbReference type="Proteomes" id="UP000246722"/>
    </source>
</evidence>
<dbReference type="EMBL" id="QHLY01000012">
    <property type="protein sequence ID" value="PXA68534.1"/>
    <property type="molecule type" value="Genomic_DNA"/>
</dbReference>
<gene>
    <name evidence="2" type="ORF">CTB96_18255</name>
</gene>